<dbReference type="RefSeq" id="WP_099954839.1">
    <property type="nucleotide sequence ID" value="NZ_CP028843.1"/>
</dbReference>
<evidence type="ECO:0000256" key="1">
    <source>
        <dbReference type="ARBA" id="ARBA00022801"/>
    </source>
</evidence>
<dbReference type="KEGG" id="mee:DA075_20810"/>
<protein>
    <submittedName>
        <fullName evidence="3">Hydrolase</fullName>
    </submittedName>
</protein>
<name>A0A2R4WNC3_9HYPH</name>
<sequence length="230" mass="23829">MDQTSLPTPSEATIAVPGAILAACLGRPALARGVVVFAHGSGSSRFSPRNRGVARRLEAAGFATVLADLLTPEEERADRVTGHLRFDIGFLAARLAAITDWTAKEPGLGDLPCGCFGASTGAGAALVAAAERPERIRAVVSRGGRPDLAGAALPRVVAPTLLIVGGRDVEVLALNRAAQGRMTCPTQLSIVPGATHLFEEPGALDEVARLACDWFARFLPAGRHGDRASP</sequence>
<dbReference type="InterPro" id="IPR002925">
    <property type="entry name" value="Dienelactn_hydro"/>
</dbReference>
<dbReference type="Pfam" id="PF01738">
    <property type="entry name" value="DLH"/>
    <property type="match status" value="1"/>
</dbReference>
<dbReference type="InterPro" id="IPR029058">
    <property type="entry name" value="AB_hydrolase_fold"/>
</dbReference>
<evidence type="ECO:0000313" key="4">
    <source>
        <dbReference type="Proteomes" id="UP000244755"/>
    </source>
</evidence>
<dbReference type="InterPro" id="IPR050261">
    <property type="entry name" value="FrsA_esterase"/>
</dbReference>
<dbReference type="EMBL" id="CP028843">
    <property type="protein sequence ID" value="AWB23041.1"/>
    <property type="molecule type" value="Genomic_DNA"/>
</dbReference>
<feature type="domain" description="Dienelactone hydrolase" evidence="2">
    <location>
        <begin position="22"/>
        <end position="218"/>
    </location>
</feature>
<evidence type="ECO:0000259" key="2">
    <source>
        <dbReference type="Pfam" id="PF01738"/>
    </source>
</evidence>
<gene>
    <name evidence="3" type="ORF">DA075_20810</name>
</gene>
<dbReference type="OrthoDB" id="9810066at2"/>
<dbReference type="GO" id="GO:0052689">
    <property type="term" value="F:carboxylic ester hydrolase activity"/>
    <property type="evidence" value="ECO:0007669"/>
    <property type="project" value="UniProtKB-ARBA"/>
</dbReference>
<keyword evidence="4" id="KW-1185">Reference proteome</keyword>
<evidence type="ECO:0000313" key="3">
    <source>
        <dbReference type="EMBL" id="AWB23041.1"/>
    </source>
</evidence>
<accession>A0A2R4WNC3</accession>
<organism evidence="3 4">
    <name type="scientific">Methylobacterium currus</name>
    <dbReference type="NCBI Taxonomy" id="2051553"/>
    <lineage>
        <taxon>Bacteria</taxon>
        <taxon>Pseudomonadati</taxon>
        <taxon>Pseudomonadota</taxon>
        <taxon>Alphaproteobacteria</taxon>
        <taxon>Hyphomicrobiales</taxon>
        <taxon>Methylobacteriaceae</taxon>
        <taxon>Methylobacterium</taxon>
    </lineage>
</organism>
<dbReference type="PANTHER" id="PTHR22946:SF9">
    <property type="entry name" value="POLYKETIDE TRANSFERASE AF380"/>
    <property type="match status" value="1"/>
</dbReference>
<dbReference type="PANTHER" id="PTHR22946">
    <property type="entry name" value="DIENELACTONE HYDROLASE DOMAIN-CONTAINING PROTEIN-RELATED"/>
    <property type="match status" value="1"/>
</dbReference>
<dbReference type="Proteomes" id="UP000244755">
    <property type="component" value="Chromosome 1"/>
</dbReference>
<dbReference type="SUPFAM" id="SSF53474">
    <property type="entry name" value="alpha/beta-Hydrolases"/>
    <property type="match status" value="1"/>
</dbReference>
<dbReference type="AlphaFoldDB" id="A0A2R4WNC3"/>
<keyword evidence="1 3" id="KW-0378">Hydrolase</keyword>
<reference evidence="3 4" key="1">
    <citation type="submission" date="2018-04" db="EMBL/GenBank/DDBJ databases">
        <title>Methylobacterium sp. PR1016A genome.</title>
        <authorList>
            <person name="Park W."/>
        </authorList>
    </citation>
    <scope>NUCLEOTIDE SEQUENCE [LARGE SCALE GENOMIC DNA]</scope>
    <source>
        <strain evidence="3 4">PR1016A</strain>
    </source>
</reference>
<proteinExistence type="predicted"/>
<dbReference type="Gene3D" id="3.40.50.1820">
    <property type="entry name" value="alpha/beta hydrolase"/>
    <property type="match status" value="1"/>
</dbReference>